<reference evidence="2" key="1">
    <citation type="submission" date="2006-05" db="EMBL/GenBank/DDBJ databases">
        <title>Annotation of the draft genome assembly of Desulfuromonas acetoxidans DSM 684.</title>
        <authorList>
            <consortium name="US DOE Joint Genome Institute (JGI-ORNL)"/>
            <person name="Larimer F."/>
            <person name="Land M."/>
            <person name="Hauser L."/>
        </authorList>
    </citation>
    <scope>NUCLEOTIDE SEQUENCE [LARGE SCALE GENOMIC DNA]</scope>
    <source>
        <strain evidence="2">DSM 684</strain>
    </source>
</reference>
<comment type="caution">
    <text evidence="2">The sequence shown here is derived from an EMBL/GenBank/DDBJ whole genome shotgun (WGS) entry which is preliminary data.</text>
</comment>
<dbReference type="AlphaFoldDB" id="Q1K2Q5"/>
<comment type="similarity">
    <text evidence="1">Belongs to the bactofilin family.</text>
</comment>
<dbReference type="PANTHER" id="PTHR35024:SF4">
    <property type="entry name" value="POLYMER-FORMING CYTOSKELETAL PROTEIN"/>
    <property type="match status" value="1"/>
</dbReference>
<keyword evidence="3" id="KW-1185">Reference proteome</keyword>
<dbReference type="Proteomes" id="UP000005695">
    <property type="component" value="Unassembled WGS sequence"/>
</dbReference>
<dbReference type="OrthoDB" id="5432602at2"/>
<name>Q1K2Q5_DESA6</name>
<accession>Q1K2Q5</accession>
<dbReference type="RefSeq" id="WP_005998281.1">
    <property type="nucleotide sequence ID" value="NZ_AAEW02000003.1"/>
</dbReference>
<dbReference type="InterPro" id="IPR007607">
    <property type="entry name" value="BacA/B"/>
</dbReference>
<dbReference type="EMBL" id="AAEW02000003">
    <property type="protein sequence ID" value="EAT16826.1"/>
    <property type="molecule type" value="Genomic_DNA"/>
</dbReference>
<dbReference type="Pfam" id="PF04519">
    <property type="entry name" value="Bactofilin"/>
    <property type="match status" value="1"/>
</dbReference>
<sequence>MFSSSSNKKETPEAITTILGEGTEVTGDLVFKGSMRIDGQFDGNLTGDHLIISASGKVVGDVSAKSCICHGQVTGNLSVDELQVKKGGNVDGTITTKDLSVESGAFLDGEVKLKKKELHVVDDKSKTAKDKGTVAK</sequence>
<protein>
    <recommendedName>
        <fullName evidence="4">Polymer-forming cytoskeletal protein</fullName>
    </recommendedName>
</protein>
<dbReference type="PANTHER" id="PTHR35024">
    <property type="entry name" value="HYPOTHETICAL CYTOSOLIC PROTEIN"/>
    <property type="match status" value="1"/>
</dbReference>
<reference evidence="2" key="2">
    <citation type="submission" date="2006-05" db="EMBL/GenBank/DDBJ databases">
        <title>Sequencing of the draft genome and assembly of Desulfuromonas acetoxidans DSM 684.</title>
        <authorList>
            <consortium name="US DOE Joint Genome Institute (JGI-PGF)"/>
            <person name="Copeland A."/>
            <person name="Lucas S."/>
            <person name="Lapidus A."/>
            <person name="Barry K."/>
            <person name="Detter J.C."/>
            <person name="Glavina del Rio T."/>
            <person name="Hammon N."/>
            <person name="Israni S."/>
            <person name="Dalin E."/>
            <person name="Tice H."/>
            <person name="Bruce D."/>
            <person name="Pitluck S."/>
            <person name="Richardson P."/>
        </authorList>
    </citation>
    <scope>NUCLEOTIDE SEQUENCE [LARGE SCALE GENOMIC DNA]</scope>
    <source>
        <strain evidence="2">DSM 684</strain>
    </source>
</reference>
<evidence type="ECO:0000256" key="1">
    <source>
        <dbReference type="ARBA" id="ARBA00044755"/>
    </source>
</evidence>
<gene>
    <name evidence="2" type="ORF">Dace_2078</name>
</gene>
<organism evidence="2 3">
    <name type="scientific">Desulfuromonas acetoxidans (strain DSM 684 / 11070)</name>
    <dbReference type="NCBI Taxonomy" id="281689"/>
    <lineage>
        <taxon>Bacteria</taxon>
        <taxon>Pseudomonadati</taxon>
        <taxon>Thermodesulfobacteriota</taxon>
        <taxon>Desulfuromonadia</taxon>
        <taxon>Desulfuromonadales</taxon>
        <taxon>Desulfuromonadaceae</taxon>
        <taxon>Desulfuromonas</taxon>
    </lineage>
</organism>
<evidence type="ECO:0000313" key="2">
    <source>
        <dbReference type="EMBL" id="EAT16826.1"/>
    </source>
</evidence>
<proteinExistence type="inferred from homology"/>
<evidence type="ECO:0008006" key="4">
    <source>
        <dbReference type="Google" id="ProtNLM"/>
    </source>
</evidence>
<evidence type="ECO:0000313" key="3">
    <source>
        <dbReference type="Proteomes" id="UP000005695"/>
    </source>
</evidence>